<reference evidence="11 12" key="1">
    <citation type="journal article" date="2010" name="Stand. Genomic Sci.">
        <title>Complete genome sequence of Segniliparus rotundus type strain (CDC 1076).</title>
        <authorList>
            <person name="Sikorski J."/>
            <person name="Lapidus A."/>
            <person name="Copeland A."/>
            <person name="Misra M."/>
            <person name="Glavina Del Rio T."/>
            <person name="Nolan M."/>
            <person name="Lucas S."/>
            <person name="Chen F."/>
            <person name="Tice H."/>
            <person name="Cheng J.F."/>
            <person name="Jando M."/>
            <person name="Schneider S."/>
            <person name="Bruce D."/>
            <person name="Goodwin L."/>
            <person name="Pitluck S."/>
            <person name="Liolios K."/>
            <person name="Mikhailova N."/>
            <person name="Pati A."/>
            <person name="Ivanova N."/>
            <person name="Mavromatis K."/>
            <person name="Chen A."/>
            <person name="Palaniappan K."/>
            <person name="Chertkov O."/>
            <person name="Land M."/>
            <person name="Hauser L."/>
            <person name="Chang Y.J."/>
            <person name="Jeffries C.D."/>
            <person name="Brettin T."/>
            <person name="Detter J.C."/>
            <person name="Han C."/>
            <person name="Rohde M."/>
            <person name="Goker M."/>
            <person name="Bristow J."/>
            <person name="Eisen J.A."/>
            <person name="Markowitz V."/>
            <person name="Hugenholtz P."/>
            <person name="Kyrpides N.C."/>
            <person name="Klenk H.P."/>
        </authorList>
    </citation>
    <scope>NUCLEOTIDE SEQUENCE [LARGE SCALE GENOMIC DNA]</scope>
    <source>
        <strain evidence="12">ATCC BAA-972 / CDC 1076 / CIP 108378 / DSM 44985 / JCM 13578</strain>
    </source>
</reference>
<dbReference type="InterPro" id="IPR003593">
    <property type="entry name" value="AAA+_ATPase"/>
</dbReference>
<keyword evidence="12" id="KW-1185">Reference proteome</keyword>
<name>D6ZC98_SEGRD</name>
<comment type="subcellular location">
    <subcellularLocation>
        <location evidence="1">Cell membrane</location>
        <topology evidence="1">Multi-pass membrane protein</topology>
    </subcellularLocation>
</comment>
<feature type="transmembrane region" description="Helical" evidence="8">
    <location>
        <begin position="72"/>
        <end position="95"/>
    </location>
</feature>
<dbReference type="PANTHER" id="PTHR11384">
    <property type="entry name" value="ATP-BINDING CASSETTE, SUB-FAMILY D MEMBER"/>
    <property type="match status" value="1"/>
</dbReference>
<feature type="domain" description="ABC transporter" evidence="9">
    <location>
        <begin position="419"/>
        <end position="629"/>
    </location>
</feature>
<gene>
    <name evidence="11" type="ordered locus">Srot_2633</name>
</gene>
<dbReference type="Pfam" id="PF06472">
    <property type="entry name" value="ABC_membrane_2"/>
    <property type="match status" value="1"/>
</dbReference>
<dbReference type="HOGENOM" id="CLU_007587_6_2_11"/>
<dbReference type="InterPro" id="IPR017871">
    <property type="entry name" value="ABC_transporter-like_CS"/>
</dbReference>
<evidence type="ECO:0000256" key="4">
    <source>
        <dbReference type="ARBA" id="ARBA00022741"/>
    </source>
</evidence>
<evidence type="ECO:0000259" key="10">
    <source>
        <dbReference type="PROSITE" id="PS50929"/>
    </source>
</evidence>
<keyword evidence="3 8" id="KW-0812">Transmembrane</keyword>
<dbReference type="PROSITE" id="PS50929">
    <property type="entry name" value="ABC_TM1F"/>
    <property type="match status" value="1"/>
</dbReference>
<organism evidence="11 12">
    <name type="scientific">Segniliparus rotundus (strain ATCC BAA-972 / CDC 1076 / CIP 108378 / DSM 44985 / JCM 13578)</name>
    <dbReference type="NCBI Taxonomy" id="640132"/>
    <lineage>
        <taxon>Bacteria</taxon>
        <taxon>Bacillati</taxon>
        <taxon>Actinomycetota</taxon>
        <taxon>Actinomycetes</taxon>
        <taxon>Mycobacteriales</taxon>
        <taxon>Segniliparaceae</taxon>
        <taxon>Segniliparus</taxon>
    </lineage>
</organism>
<dbReference type="Proteomes" id="UP000002247">
    <property type="component" value="Chromosome"/>
</dbReference>
<dbReference type="eggNOG" id="COG4178">
    <property type="taxonomic scope" value="Bacteria"/>
</dbReference>
<feature type="transmembrane region" description="Helical" evidence="8">
    <location>
        <begin position="125"/>
        <end position="150"/>
    </location>
</feature>
<dbReference type="GO" id="GO:0005524">
    <property type="term" value="F:ATP binding"/>
    <property type="evidence" value="ECO:0007669"/>
    <property type="project" value="UniProtKB-KW"/>
</dbReference>
<dbReference type="CDD" id="cd03223">
    <property type="entry name" value="ABCD_peroxisomal_ALDP"/>
    <property type="match status" value="1"/>
</dbReference>
<keyword evidence="4" id="KW-0547">Nucleotide-binding</keyword>
<feature type="transmembrane region" description="Helical" evidence="8">
    <location>
        <begin position="25"/>
        <end position="51"/>
    </location>
</feature>
<evidence type="ECO:0000313" key="11">
    <source>
        <dbReference type="EMBL" id="ADG99067.1"/>
    </source>
</evidence>
<evidence type="ECO:0000256" key="8">
    <source>
        <dbReference type="SAM" id="Phobius"/>
    </source>
</evidence>
<evidence type="ECO:0000256" key="7">
    <source>
        <dbReference type="ARBA" id="ARBA00023136"/>
    </source>
</evidence>
<dbReference type="SUPFAM" id="SSF52540">
    <property type="entry name" value="P-loop containing nucleoside triphosphate hydrolases"/>
    <property type="match status" value="1"/>
</dbReference>
<dbReference type="PANTHER" id="PTHR11384:SF59">
    <property type="entry name" value="LYSOSOMAL COBALAMIN TRANSPORTER ABCD4"/>
    <property type="match status" value="1"/>
</dbReference>
<evidence type="ECO:0000256" key="3">
    <source>
        <dbReference type="ARBA" id="ARBA00022692"/>
    </source>
</evidence>
<dbReference type="PROSITE" id="PS00211">
    <property type="entry name" value="ABC_TRANSPORTER_1"/>
    <property type="match status" value="1"/>
</dbReference>
<dbReference type="GO" id="GO:0005886">
    <property type="term" value="C:plasma membrane"/>
    <property type="evidence" value="ECO:0007669"/>
    <property type="project" value="UniProtKB-SubCell"/>
</dbReference>
<dbReference type="InterPro" id="IPR050835">
    <property type="entry name" value="ABC_transporter_sub-D"/>
</dbReference>
<dbReference type="InterPro" id="IPR003439">
    <property type="entry name" value="ABC_transporter-like_ATP-bd"/>
</dbReference>
<dbReference type="PROSITE" id="PS50893">
    <property type="entry name" value="ABC_TRANSPORTER_2"/>
    <property type="match status" value="1"/>
</dbReference>
<keyword evidence="2" id="KW-0813">Transport</keyword>
<dbReference type="InterPro" id="IPR036640">
    <property type="entry name" value="ABC1_TM_sf"/>
</dbReference>
<dbReference type="InterPro" id="IPR027417">
    <property type="entry name" value="P-loop_NTPase"/>
</dbReference>
<protein>
    <submittedName>
        <fullName evidence="11">ABC transporter domain protein</fullName>
    </submittedName>
</protein>
<sequence length="629" mass="68354">MFVLCHIRPMAQSMDWSHEALASTMWVVAAAALCAVLLALFLTPVVAFTAWGKRLARVGGGFFTARGCRARAWGLMALLLFETVAGVRVSVVFSYQFRDLLNAVQGGAEALALRDGGKLAQAQHMFWFSFAISAVLAVLIVLVAVVDVWAQRAFALRWRMWLNDRLLEDWLGGAAFYRDRFLENPVRNPDQRIQMDVEAITTKTTVLSVGAAKALLLAVSFSKILWQLSPKVSVFGVAVPSMVVIAYLFALAVSAAAFWIGSPLVRLNFASEGLNARYRYALVRFREAAEQVAFLRGGRSERARFDGAFAEIVANQRRIIASEVRLTGWNSALGSSTSGTLTFIVQAPRVFAGQLGTGELFQTHTAFGSLCGALEYFRGNYKEFTQLSAALLRVDEMLASNEQARALPRAAARELEAGLAVEGLTVRGADGAVLVEQLDLRLGRGGALLVKGPSGCGKTTLLRSLAGLWPHARGVCARPSGSLFLPQVPYVPLGDVRGALCYPQDSAEPDSRLREVLDKVGLACLGKCLDETQDWSAVLSPGEQQRLSLARALLAGPRAVFLDEATSALDEEFERKMYELLRAELPGAVLVSVGHRAAPALGHTSVLELLGRGRWQITDLPTVQYDRIL</sequence>
<dbReference type="Pfam" id="PF00005">
    <property type="entry name" value="ABC_tran"/>
    <property type="match status" value="1"/>
</dbReference>
<evidence type="ECO:0000256" key="1">
    <source>
        <dbReference type="ARBA" id="ARBA00004651"/>
    </source>
</evidence>
<evidence type="ECO:0000259" key="9">
    <source>
        <dbReference type="PROSITE" id="PS50893"/>
    </source>
</evidence>
<dbReference type="STRING" id="640132.Srot_2633"/>
<feature type="domain" description="ABC transmembrane type-1" evidence="10">
    <location>
        <begin position="73"/>
        <end position="386"/>
    </location>
</feature>
<dbReference type="GO" id="GO:0140359">
    <property type="term" value="F:ABC-type transporter activity"/>
    <property type="evidence" value="ECO:0007669"/>
    <property type="project" value="InterPro"/>
</dbReference>
<dbReference type="AlphaFoldDB" id="D6ZC98"/>
<evidence type="ECO:0000256" key="2">
    <source>
        <dbReference type="ARBA" id="ARBA00022448"/>
    </source>
</evidence>
<keyword evidence="7 8" id="KW-0472">Membrane</keyword>
<evidence type="ECO:0000313" key="12">
    <source>
        <dbReference type="Proteomes" id="UP000002247"/>
    </source>
</evidence>
<dbReference type="SUPFAM" id="SSF90123">
    <property type="entry name" value="ABC transporter transmembrane region"/>
    <property type="match status" value="1"/>
</dbReference>
<dbReference type="InterPro" id="IPR011527">
    <property type="entry name" value="ABC1_TM_dom"/>
</dbReference>
<feature type="transmembrane region" description="Helical" evidence="8">
    <location>
        <begin position="232"/>
        <end position="260"/>
    </location>
</feature>
<dbReference type="Gene3D" id="1.20.1560.10">
    <property type="entry name" value="ABC transporter type 1, transmembrane domain"/>
    <property type="match status" value="1"/>
</dbReference>
<dbReference type="KEGG" id="srt:Srot_2633"/>
<keyword evidence="5" id="KW-0067">ATP-binding</keyword>
<dbReference type="Gene3D" id="3.40.50.300">
    <property type="entry name" value="P-loop containing nucleotide triphosphate hydrolases"/>
    <property type="match status" value="1"/>
</dbReference>
<evidence type="ECO:0000256" key="6">
    <source>
        <dbReference type="ARBA" id="ARBA00022989"/>
    </source>
</evidence>
<evidence type="ECO:0000256" key="5">
    <source>
        <dbReference type="ARBA" id="ARBA00022840"/>
    </source>
</evidence>
<dbReference type="SMART" id="SM00382">
    <property type="entry name" value="AAA"/>
    <property type="match status" value="1"/>
</dbReference>
<accession>D6ZC98</accession>
<dbReference type="GO" id="GO:0016887">
    <property type="term" value="F:ATP hydrolysis activity"/>
    <property type="evidence" value="ECO:0007669"/>
    <property type="project" value="InterPro"/>
</dbReference>
<dbReference type="EMBL" id="CP001958">
    <property type="protein sequence ID" value="ADG99067.1"/>
    <property type="molecule type" value="Genomic_DNA"/>
</dbReference>
<proteinExistence type="predicted"/>
<keyword evidence="6 8" id="KW-1133">Transmembrane helix</keyword>